<protein>
    <recommendedName>
        <fullName evidence="7">Serine/threonine-protein phosphatase 2A activator</fullName>
        <ecNumber evidence="7">5.2.1.8</ecNumber>
    </recommendedName>
    <alternativeName>
        <fullName evidence="7">Phosphotyrosyl phosphatase activator</fullName>
    </alternativeName>
</protein>
<proteinExistence type="inferred from homology"/>
<name>A0A9P1D0V1_9DINO</name>
<organism evidence="8">
    <name type="scientific">Cladocopium goreaui</name>
    <dbReference type="NCBI Taxonomy" id="2562237"/>
    <lineage>
        <taxon>Eukaryota</taxon>
        <taxon>Sar</taxon>
        <taxon>Alveolata</taxon>
        <taxon>Dinophyceae</taxon>
        <taxon>Suessiales</taxon>
        <taxon>Symbiodiniaceae</taxon>
        <taxon>Cladocopium</taxon>
    </lineage>
</organism>
<keyword evidence="6 7" id="KW-0413">Isomerase</keyword>
<dbReference type="PIRSF" id="PIRSF016325">
    <property type="entry name" value="Phstyr_phstse_ac"/>
    <property type="match status" value="1"/>
</dbReference>
<dbReference type="EMBL" id="CAMXCT010003070">
    <property type="protein sequence ID" value="CAI4002242.1"/>
    <property type="molecule type" value="Genomic_DNA"/>
</dbReference>
<dbReference type="InterPro" id="IPR037218">
    <property type="entry name" value="PTPA_sf"/>
</dbReference>
<dbReference type="GO" id="GO:0008160">
    <property type="term" value="F:protein tyrosine phosphatase activator activity"/>
    <property type="evidence" value="ECO:0007669"/>
    <property type="project" value="TreeGrafter"/>
</dbReference>
<dbReference type="CDD" id="cd04087">
    <property type="entry name" value="PTPA"/>
    <property type="match status" value="1"/>
</dbReference>
<comment type="catalytic activity">
    <reaction evidence="1 7">
        <text>[protein]-peptidylproline (omega=180) = [protein]-peptidylproline (omega=0)</text>
        <dbReference type="Rhea" id="RHEA:16237"/>
        <dbReference type="Rhea" id="RHEA-COMP:10747"/>
        <dbReference type="Rhea" id="RHEA-COMP:10748"/>
        <dbReference type="ChEBI" id="CHEBI:83833"/>
        <dbReference type="ChEBI" id="CHEBI:83834"/>
        <dbReference type="EC" id="5.2.1.8"/>
    </reaction>
</comment>
<dbReference type="GO" id="GO:0000159">
    <property type="term" value="C:protein phosphatase type 2A complex"/>
    <property type="evidence" value="ECO:0007669"/>
    <property type="project" value="TreeGrafter"/>
</dbReference>
<dbReference type="AlphaFoldDB" id="A0A9P1D0V1"/>
<dbReference type="GO" id="GO:0003755">
    <property type="term" value="F:peptidyl-prolyl cis-trans isomerase activity"/>
    <property type="evidence" value="ECO:0007669"/>
    <property type="project" value="UniProtKB-KW"/>
</dbReference>
<comment type="function">
    <text evidence="7">PPIases accelerate the folding of proteins. It catalyzes the cis-trans isomerization of proline imidic peptide bonds in oligopeptides.</text>
</comment>
<reference evidence="8" key="1">
    <citation type="submission" date="2022-10" db="EMBL/GenBank/DDBJ databases">
        <authorList>
            <person name="Chen Y."/>
            <person name="Dougan E. K."/>
            <person name="Chan C."/>
            <person name="Rhodes N."/>
            <person name="Thang M."/>
        </authorList>
    </citation>
    <scope>NUCLEOTIDE SEQUENCE</scope>
</reference>
<comment type="subcellular location">
    <subcellularLocation>
        <location evidence="2 7">Cytoplasm</location>
    </subcellularLocation>
</comment>
<evidence type="ECO:0000256" key="5">
    <source>
        <dbReference type="ARBA" id="ARBA00023110"/>
    </source>
</evidence>
<comment type="similarity">
    <text evidence="3 7">Belongs to the PTPA-type PPIase family.</text>
</comment>
<dbReference type="GO" id="GO:0005737">
    <property type="term" value="C:cytoplasm"/>
    <property type="evidence" value="ECO:0007669"/>
    <property type="project" value="UniProtKB-SubCell"/>
</dbReference>
<dbReference type="InterPro" id="IPR043170">
    <property type="entry name" value="PTPA_C_lid"/>
</dbReference>
<dbReference type="EMBL" id="CAMXCT020003070">
    <property type="protein sequence ID" value="CAL1155617.1"/>
    <property type="molecule type" value="Genomic_DNA"/>
</dbReference>
<evidence type="ECO:0000313" key="10">
    <source>
        <dbReference type="Proteomes" id="UP001152797"/>
    </source>
</evidence>
<evidence type="ECO:0000256" key="4">
    <source>
        <dbReference type="ARBA" id="ARBA00022490"/>
    </source>
</evidence>
<keyword evidence="10" id="KW-1185">Reference proteome</keyword>
<evidence type="ECO:0000256" key="6">
    <source>
        <dbReference type="ARBA" id="ARBA00023235"/>
    </source>
</evidence>
<dbReference type="PANTHER" id="PTHR10012">
    <property type="entry name" value="SERINE/THREONINE-PROTEIN PHOSPHATASE 2A REGULATORY SUBUNIT B"/>
    <property type="match status" value="1"/>
</dbReference>
<dbReference type="OrthoDB" id="16120at2759"/>
<dbReference type="InterPro" id="IPR004327">
    <property type="entry name" value="Phstyr_phstse_ac"/>
</dbReference>
<evidence type="ECO:0000256" key="7">
    <source>
        <dbReference type="RuleBase" id="RU361210"/>
    </source>
</evidence>
<gene>
    <name evidence="8" type="ORF">C1SCF055_LOCUS28211</name>
</gene>
<keyword evidence="4 7" id="KW-0963">Cytoplasm</keyword>
<dbReference type="FunFam" id="1.20.120.1150:FF:000002">
    <property type="entry name" value="Serine/threonine-protein phosphatase 2A activator"/>
    <property type="match status" value="1"/>
</dbReference>
<evidence type="ECO:0000313" key="9">
    <source>
        <dbReference type="EMBL" id="CAL4789554.1"/>
    </source>
</evidence>
<accession>A0A9P1D0V1</accession>
<evidence type="ECO:0000256" key="2">
    <source>
        <dbReference type="ARBA" id="ARBA00004496"/>
    </source>
</evidence>
<dbReference type="GO" id="GO:0005634">
    <property type="term" value="C:nucleus"/>
    <property type="evidence" value="ECO:0007669"/>
    <property type="project" value="TreeGrafter"/>
</dbReference>
<dbReference type="Pfam" id="PF03095">
    <property type="entry name" value="PTPA"/>
    <property type="match status" value="1"/>
</dbReference>
<dbReference type="Proteomes" id="UP001152797">
    <property type="component" value="Unassembled WGS sequence"/>
</dbReference>
<dbReference type="SUPFAM" id="SSF140984">
    <property type="entry name" value="PTPA-like"/>
    <property type="match status" value="1"/>
</dbReference>
<comment type="caution">
    <text evidence="8">The sequence shown here is derived from an EMBL/GenBank/DDBJ whole genome shotgun (WGS) entry which is preliminary data.</text>
</comment>
<reference evidence="9 10" key="2">
    <citation type="submission" date="2024-05" db="EMBL/GenBank/DDBJ databases">
        <authorList>
            <person name="Chen Y."/>
            <person name="Shah S."/>
            <person name="Dougan E. K."/>
            <person name="Thang M."/>
            <person name="Chan C."/>
        </authorList>
    </citation>
    <scope>NUCLEOTIDE SEQUENCE [LARGE SCALE GENOMIC DNA]</scope>
</reference>
<dbReference type="EMBL" id="CAMXCT030003070">
    <property type="protein sequence ID" value="CAL4789554.1"/>
    <property type="molecule type" value="Genomic_DNA"/>
</dbReference>
<keyword evidence="5 7" id="KW-0697">Rotamase</keyword>
<dbReference type="GO" id="GO:0007052">
    <property type="term" value="P:mitotic spindle organization"/>
    <property type="evidence" value="ECO:0007669"/>
    <property type="project" value="TreeGrafter"/>
</dbReference>
<sequence>MALSGILDEMESWIEDFPPLHQPMRFGNKAFRSWHQRLCERSEGLLTQALGHAAPEHAKKAEALAKELSYYLRGAFGDERRIDYGTGHEVAFLGVLFALGATGVLARADAADAVLIVFADYIRVMRKLQKVYVLEPAGSHGVWGLDDYHMLPFLFGAAQLIGKEEEVPTGEVYREKIVEKYADQYLYVDAIRQVLLAKKGAPFHETSPMLYDITSVPDWQRTLGGMVKMWRAEVLGKFPVIQHFLFGPTLQWPA</sequence>
<dbReference type="PANTHER" id="PTHR10012:SF0">
    <property type="entry name" value="SERINE_THREONINE-PROTEIN PHOSPHATASE 2A ACTIVATOR"/>
    <property type="match status" value="1"/>
</dbReference>
<evidence type="ECO:0000313" key="8">
    <source>
        <dbReference type="EMBL" id="CAI4002242.1"/>
    </source>
</evidence>
<dbReference type="EC" id="5.2.1.8" evidence="7"/>
<evidence type="ECO:0000256" key="3">
    <source>
        <dbReference type="ARBA" id="ARBA00011019"/>
    </source>
</evidence>
<evidence type="ECO:0000256" key="1">
    <source>
        <dbReference type="ARBA" id="ARBA00000971"/>
    </source>
</evidence>
<dbReference type="Gene3D" id="1.20.120.1150">
    <property type="match status" value="1"/>
</dbReference>